<protein>
    <recommendedName>
        <fullName evidence="3">Reverse transcriptase domain-containing protein</fullName>
    </recommendedName>
</protein>
<organism evidence="1 2">
    <name type="scientific">Leptosia nina</name>
    <dbReference type="NCBI Taxonomy" id="320188"/>
    <lineage>
        <taxon>Eukaryota</taxon>
        <taxon>Metazoa</taxon>
        <taxon>Ecdysozoa</taxon>
        <taxon>Arthropoda</taxon>
        <taxon>Hexapoda</taxon>
        <taxon>Insecta</taxon>
        <taxon>Pterygota</taxon>
        <taxon>Neoptera</taxon>
        <taxon>Endopterygota</taxon>
        <taxon>Lepidoptera</taxon>
        <taxon>Glossata</taxon>
        <taxon>Ditrysia</taxon>
        <taxon>Papilionoidea</taxon>
        <taxon>Pieridae</taxon>
        <taxon>Pierinae</taxon>
        <taxon>Leptosia</taxon>
    </lineage>
</organism>
<sequence length="88" mass="10019">MMKLRNDALDRARRSKNEVSILSKIIERVVFTQLTDYIEKERILLDVQSGFRAGYSAAIAMAHVTLHSQTYHIISNSEKGKGLGYLFC</sequence>
<comment type="caution">
    <text evidence="1">The sequence shown here is derived from an EMBL/GenBank/DDBJ whole genome shotgun (WGS) entry which is preliminary data.</text>
</comment>
<reference evidence="1 2" key="1">
    <citation type="submission" date="2023-11" db="EMBL/GenBank/DDBJ databases">
        <authorList>
            <person name="Okamura Y."/>
        </authorList>
    </citation>
    <scope>NUCLEOTIDE SEQUENCE [LARGE SCALE GENOMIC DNA]</scope>
</reference>
<gene>
    <name evidence="1" type="ORF">LNINA_LOCUS10528</name>
</gene>
<evidence type="ECO:0000313" key="1">
    <source>
        <dbReference type="EMBL" id="CAK1551385.1"/>
    </source>
</evidence>
<accession>A0AAV1JQ69</accession>
<proteinExistence type="predicted"/>
<name>A0AAV1JQ69_9NEOP</name>
<evidence type="ECO:0000313" key="2">
    <source>
        <dbReference type="Proteomes" id="UP001497472"/>
    </source>
</evidence>
<evidence type="ECO:0008006" key="3">
    <source>
        <dbReference type="Google" id="ProtNLM"/>
    </source>
</evidence>
<keyword evidence="2" id="KW-1185">Reference proteome</keyword>
<dbReference type="EMBL" id="CAVLEF010000122">
    <property type="protein sequence ID" value="CAK1551385.1"/>
    <property type="molecule type" value="Genomic_DNA"/>
</dbReference>
<dbReference type="Proteomes" id="UP001497472">
    <property type="component" value="Unassembled WGS sequence"/>
</dbReference>
<dbReference type="AlphaFoldDB" id="A0AAV1JQ69"/>